<dbReference type="Proteomes" id="UP000509458">
    <property type="component" value="Chromosome"/>
</dbReference>
<accession>A0A6T9Y5G8</accession>
<gene>
    <name evidence="1" type="ORF">ALFOR1_60028</name>
</gene>
<reference evidence="1 2" key="1">
    <citation type="submission" date="2020-06" db="EMBL/GenBank/DDBJ databases">
        <authorList>
            <person name="Duchaud E."/>
        </authorList>
    </citation>
    <scope>NUCLEOTIDE SEQUENCE [LARGE SCALE GENOMIC DNA]</scope>
    <source>
        <strain evidence="1">Alteromonas fortis</strain>
    </source>
</reference>
<evidence type="ECO:0000313" key="2">
    <source>
        <dbReference type="Proteomes" id="UP000509458"/>
    </source>
</evidence>
<dbReference type="Gene3D" id="3.40.50.300">
    <property type="entry name" value="P-loop containing nucleotide triphosphate hydrolases"/>
    <property type="match status" value="1"/>
</dbReference>
<organism evidence="1 2">
    <name type="scientific">Alteromonas macleodii</name>
    <name type="common">Pseudoalteromonas macleodii</name>
    <dbReference type="NCBI Taxonomy" id="28108"/>
    <lineage>
        <taxon>Bacteria</taxon>
        <taxon>Pseudomonadati</taxon>
        <taxon>Pseudomonadota</taxon>
        <taxon>Gammaproteobacteria</taxon>
        <taxon>Alteromonadales</taxon>
        <taxon>Alteromonadaceae</taxon>
        <taxon>Alteromonas/Salinimonas group</taxon>
        <taxon>Alteromonas</taxon>
    </lineage>
</organism>
<sequence length="226" mass="25800">MVSPSMYSRSFPHPRVTFLSHHIPKTAGSSLRVAFEQSLGNRVVYGVYDNTGASEMSAGEAVWLPAKAAILHGHFKPHINHEQMFPFAKRAVWVRDPLERLWSLVGHLMSIGTRHPQYHLLKSALPNTNFKSQTSIVHDLVTEDAVKVFTRAYSNFFRNVPISDFAFVGSKHRYEKGLNKLSALLDLELEIKQVNRRNNMGHSIPTSIRRLEPYLQEEYELVGDYL</sequence>
<protein>
    <recommendedName>
        <fullName evidence="3">Sulfotransferase family protein</fullName>
    </recommendedName>
</protein>
<dbReference type="InterPro" id="IPR027417">
    <property type="entry name" value="P-loop_NTPase"/>
</dbReference>
<dbReference type="AlphaFoldDB" id="A0A6T9Y5G8"/>
<dbReference type="EMBL" id="LR812090">
    <property type="protein sequence ID" value="CAB9495501.1"/>
    <property type="molecule type" value="Genomic_DNA"/>
</dbReference>
<proteinExistence type="predicted"/>
<evidence type="ECO:0008006" key="3">
    <source>
        <dbReference type="Google" id="ProtNLM"/>
    </source>
</evidence>
<evidence type="ECO:0000313" key="1">
    <source>
        <dbReference type="EMBL" id="CAB9495501.1"/>
    </source>
</evidence>
<name>A0A6T9Y5G8_ALTMA</name>